<comment type="caution">
    <text evidence="9">The sequence shown here is derived from an EMBL/GenBank/DDBJ whole genome shotgun (WGS) entry which is preliminary data.</text>
</comment>
<dbReference type="EMBL" id="PEBD01000010">
    <property type="protein sequence ID" value="PHV65036.1"/>
    <property type="molecule type" value="Genomic_DNA"/>
</dbReference>
<comment type="subcellular location">
    <subcellularLocation>
        <location evidence="1">Cell membrane</location>
        <topology evidence="1">Multi-pass membrane protein</topology>
    </subcellularLocation>
</comment>
<keyword evidence="6 8" id="KW-1133">Transmembrane helix</keyword>
<evidence type="ECO:0000313" key="10">
    <source>
        <dbReference type="Proteomes" id="UP000225108"/>
    </source>
</evidence>
<evidence type="ECO:0000256" key="8">
    <source>
        <dbReference type="SAM" id="Phobius"/>
    </source>
</evidence>
<feature type="transmembrane region" description="Helical" evidence="8">
    <location>
        <begin position="167"/>
        <end position="187"/>
    </location>
</feature>
<dbReference type="InterPro" id="IPR000522">
    <property type="entry name" value="ABC_transptr_permease_BtuC"/>
</dbReference>
<evidence type="ECO:0000256" key="5">
    <source>
        <dbReference type="ARBA" id="ARBA00022692"/>
    </source>
</evidence>
<organism evidence="9 10">
    <name type="scientific">Williamsia marianensis</name>
    <dbReference type="NCBI Taxonomy" id="85044"/>
    <lineage>
        <taxon>Bacteria</taxon>
        <taxon>Bacillati</taxon>
        <taxon>Actinomycetota</taxon>
        <taxon>Actinomycetes</taxon>
        <taxon>Mycobacteriales</taxon>
        <taxon>Nocardiaceae</taxon>
        <taxon>Williamsia</taxon>
    </lineage>
</organism>
<comment type="similarity">
    <text evidence="2">Belongs to the binding-protein-dependent transport system permease family. FecCD subfamily.</text>
</comment>
<dbReference type="CDD" id="cd06550">
    <property type="entry name" value="TM_ABC_iron-siderophores_like"/>
    <property type="match status" value="1"/>
</dbReference>
<gene>
    <name evidence="9" type="ORF">CSW57_14355</name>
</gene>
<feature type="transmembrane region" description="Helical" evidence="8">
    <location>
        <begin position="194"/>
        <end position="217"/>
    </location>
</feature>
<keyword evidence="7 8" id="KW-0472">Membrane</keyword>
<feature type="transmembrane region" description="Helical" evidence="8">
    <location>
        <begin position="355"/>
        <end position="373"/>
    </location>
</feature>
<feature type="transmembrane region" description="Helical" evidence="8">
    <location>
        <begin position="111"/>
        <end position="129"/>
    </location>
</feature>
<proteinExistence type="inferred from homology"/>
<feature type="transmembrane region" description="Helical" evidence="8">
    <location>
        <begin position="292"/>
        <end position="315"/>
    </location>
</feature>
<dbReference type="AlphaFoldDB" id="A0A2G3PH71"/>
<dbReference type="GO" id="GO:0022857">
    <property type="term" value="F:transmembrane transporter activity"/>
    <property type="evidence" value="ECO:0007669"/>
    <property type="project" value="InterPro"/>
</dbReference>
<evidence type="ECO:0000256" key="6">
    <source>
        <dbReference type="ARBA" id="ARBA00022989"/>
    </source>
</evidence>
<keyword evidence="3" id="KW-0813">Transport</keyword>
<dbReference type="Pfam" id="PF01032">
    <property type="entry name" value="FecCD"/>
    <property type="match status" value="1"/>
</dbReference>
<feature type="transmembrane region" description="Helical" evidence="8">
    <location>
        <begin position="141"/>
        <end position="161"/>
    </location>
</feature>
<keyword evidence="4" id="KW-1003">Cell membrane</keyword>
<reference evidence="9 10" key="1">
    <citation type="submission" date="2017-10" db="EMBL/GenBank/DDBJ databases">
        <title>The draft genome sequence of Williamsia sp. BULT 1.1 isolated from the semi-arid grassland soils from South Africa.</title>
        <authorList>
            <person name="Kabwe M.H."/>
            <person name="Govender N."/>
            <person name="Mutseka Lunga P."/>
            <person name="Vikram S."/>
            <person name="Makhalanyane T.P."/>
        </authorList>
    </citation>
    <scope>NUCLEOTIDE SEQUENCE [LARGE SCALE GENOMIC DNA]</scope>
    <source>
        <strain evidence="9 10">BULT 1.1</strain>
    </source>
</reference>
<feature type="transmembrane region" description="Helical" evidence="8">
    <location>
        <begin position="57"/>
        <end position="76"/>
    </location>
</feature>
<dbReference type="PANTHER" id="PTHR30472:SF37">
    <property type="entry name" value="FE(3+) DICITRATE TRANSPORT SYSTEM PERMEASE PROTEIN FECD-RELATED"/>
    <property type="match status" value="1"/>
</dbReference>
<dbReference type="Gene3D" id="1.10.3470.10">
    <property type="entry name" value="ABC transporter involved in vitamin B12 uptake, BtuC"/>
    <property type="match status" value="1"/>
</dbReference>
<feature type="transmembrane region" description="Helical" evidence="8">
    <location>
        <begin position="237"/>
        <end position="257"/>
    </location>
</feature>
<evidence type="ECO:0000256" key="4">
    <source>
        <dbReference type="ARBA" id="ARBA00022475"/>
    </source>
</evidence>
<name>A0A2G3PH71_WILMA</name>
<evidence type="ECO:0000256" key="3">
    <source>
        <dbReference type="ARBA" id="ARBA00022448"/>
    </source>
</evidence>
<accession>A0A2G3PH71</accession>
<evidence type="ECO:0000256" key="7">
    <source>
        <dbReference type="ARBA" id="ARBA00023136"/>
    </source>
</evidence>
<dbReference type="GO" id="GO:0005886">
    <property type="term" value="C:plasma membrane"/>
    <property type="evidence" value="ECO:0007669"/>
    <property type="project" value="UniProtKB-SubCell"/>
</dbReference>
<dbReference type="PANTHER" id="PTHR30472">
    <property type="entry name" value="FERRIC ENTEROBACTIN TRANSPORT SYSTEM PERMEASE PROTEIN"/>
    <property type="match status" value="1"/>
</dbReference>
<evidence type="ECO:0000313" key="9">
    <source>
        <dbReference type="EMBL" id="PHV65036.1"/>
    </source>
</evidence>
<evidence type="ECO:0000256" key="2">
    <source>
        <dbReference type="ARBA" id="ARBA00007935"/>
    </source>
</evidence>
<evidence type="ECO:0000256" key="1">
    <source>
        <dbReference type="ARBA" id="ARBA00004651"/>
    </source>
</evidence>
<dbReference type="Proteomes" id="UP000225108">
    <property type="component" value="Unassembled WGS sequence"/>
</dbReference>
<protein>
    <submittedName>
        <fullName evidence="9">ABC transporter permease</fullName>
    </submittedName>
</protein>
<dbReference type="InterPro" id="IPR037294">
    <property type="entry name" value="ABC_BtuC-like"/>
</dbReference>
<dbReference type="SUPFAM" id="SSF81345">
    <property type="entry name" value="ABC transporter involved in vitamin B12 uptake, BtuC"/>
    <property type="match status" value="1"/>
</dbReference>
<dbReference type="GO" id="GO:0033214">
    <property type="term" value="P:siderophore-iron import into cell"/>
    <property type="evidence" value="ECO:0007669"/>
    <property type="project" value="TreeGrafter"/>
</dbReference>
<keyword evidence="5 8" id="KW-0812">Transmembrane</keyword>
<sequence length="380" mass="39023">MPQAATPSNANADAAATRPRVVDRAMDLRIRSPLQMMLCEMITIVNTAAQRRPDRRLLGSLLLGTAAIAVVVVVALCAGDPVVTPLEAFAALPDASDPLHPYVADSRLPRALLGVMCGAALGLAGILMQDAMQNRIAGPELLGVSSGAAVVLTAVTVLALPVGLHQLPYVALLGAAVAGSTVLVGVGKTHDPTTMLLIGSAVTALASGLVIALVSLGTEGNLPLLFRYLLGSLSDRGWPHVAVVAPWLAVAVPAALFLRHRVAALSLGDDVAAGLGINVFRARLSALGCAGVLAAVVACVCGPVAYVALLAPHLCRWVLRTTSARRVFWLTPVAGAVLLTAADLLSRIALYPTEIPVGITTTLIGVPTLLIALRRQDSAA</sequence>